<proteinExistence type="predicted"/>
<reference evidence="2" key="1">
    <citation type="submission" date="2023-01" db="EMBL/GenBank/DDBJ databases">
        <title>Colletotrichum chrysophilum M932 genome sequence.</title>
        <authorList>
            <person name="Baroncelli R."/>
        </authorList>
    </citation>
    <scope>NUCLEOTIDE SEQUENCE</scope>
    <source>
        <strain evidence="2">M932</strain>
    </source>
</reference>
<dbReference type="AlphaFoldDB" id="A0AAD8ZXZ6"/>
<gene>
    <name evidence="2" type="ORF">CCHR01_19781</name>
</gene>
<protein>
    <submittedName>
        <fullName evidence="2">Uncharacterized protein</fullName>
    </submittedName>
</protein>
<feature type="region of interest" description="Disordered" evidence="1">
    <location>
        <begin position="1"/>
        <end position="25"/>
    </location>
</feature>
<evidence type="ECO:0000256" key="1">
    <source>
        <dbReference type="SAM" id="MobiDB-lite"/>
    </source>
</evidence>
<evidence type="ECO:0000313" key="3">
    <source>
        <dbReference type="Proteomes" id="UP001243330"/>
    </source>
</evidence>
<feature type="compositionally biased region" description="Basic and acidic residues" evidence="1">
    <location>
        <begin position="12"/>
        <end position="25"/>
    </location>
</feature>
<organism evidence="2 3">
    <name type="scientific">Colletotrichum chrysophilum</name>
    <dbReference type="NCBI Taxonomy" id="1836956"/>
    <lineage>
        <taxon>Eukaryota</taxon>
        <taxon>Fungi</taxon>
        <taxon>Dikarya</taxon>
        <taxon>Ascomycota</taxon>
        <taxon>Pezizomycotina</taxon>
        <taxon>Sordariomycetes</taxon>
        <taxon>Hypocreomycetidae</taxon>
        <taxon>Glomerellales</taxon>
        <taxon>Glomerellaceae</taxon>
        <taxon>Colletotrichum</taxon>
        <taxon>Colletotrichum gloeosporioides species complex</taxon>
    </lineage>
</organism>
<dbReference type="Proteomes" id="UP001243330">
    <property type="component" value="Unassembled WGS sequence"/>
</dbReference>
<sequence>MCAPQPGTGAGKKVDGEKRTCPTRREQGIRIVQPIMLPQRGIVASTPWIMDVSKSFDERGPAHHWNQPRRHAP</sequence>
<name>A0AAD8ZXZ6_9PEZI</name>
<keyword evidence="3" id="KW-1185">Reference proteome</keyword>
<accession>A0AAD8ZXZ6</accession>
<dbReference type="EMBL" id="JAQOWY010001116">
    <property type="protein sequence ID" value="KAK1837598.1"/>
    <property type="molecule type" value="Genomic_DNA"/>
</dbReference>
<comment type="caution">
    <text evidence="2">The sequence shown here is derived from an EMBL/GenBank/DDBJ whole genome shotgun (WGS) entry which is preliminary data.</text>
</comment>
<evidence type="ECO:0000313" key="2">
    <source>
        <dbReference type="EMBL" id="KAK1837598.1"/>
    </source>
</evidence>